<dbReference type="AlphaFoldDB" id="A0A9D1W6B5"/>
<feature type="transmembrane region" description="Helical" evidence="3">
    <location>
        <begin position="88"/>
        <end position="110"/>
    </location>
</feature>
<proteinExistence type="inferred from homology"/>
<keyword evidence="3" id="KW-0812">Transmembrane</keyword>
<dbReference type="Gene3D" id="1.10.10.1320">
    <property type="entry name" value="Anti-sigma factor, zinc-finger domain"/>
    <property type="match status" value="1"/>
</dbReference>
<evidence type="ECO:0000256" key="3">
    <source>
        <dbReference type="SAM" id="Phobius"/>
    </source>
</evidence>
<dbReference type="InterPro" id="IPR027383">
    <property type="entry name" value="Znf_put"/>
</dbReference>
<protein>
    <recommendedName>
        <fullName evidence="2">Anti-sigma-W factor RsiW</fullName>
    </recommendedName>
</protein>
<evidence type="ECO:0000256" key="2">
    <source>
        <dbReference type="ARBA" id="ARBA00024438"/>
    </source>
</evidence>
<evidence type="ECO:0000259" key="4">
    <source>
        <dbReference type="Pfam" id="PF13490"/>
    </source>
</evidence>
<dbReference type="InterPro" id="IPR041916">
    <property type="entry name" value="Anti_sigma_zinc_sf"/>
</dbReference>
<accession>A0A9D1W6B5</accession>
<gene>
    <name evidence="5" type="ORF">IAA28_07520</name>
</gene>
<dbReference type="Pfam" id="PF13490">
    <property type="entry name" value="zf-HC2"/>
    <property type="match status" value="1"/>
</dbReference>
<keyword evidence="3" id="KW-0472">Membrane</keyword>
<keyword evidence="3" id="KW-1133">Transmembrane helix</keyword>
<feature type="domain" description="Putative zinc-finger" evidence="4">
    <location>
        <begin position="3"/>
        <end position="37"/>
    </location>
</feature>
<dbReference type="EMBL" id="DXEU01000134">
    <property type="protein sequence ID" value="HIX52637.1"/>
    <property type="molecule type" value="Genomic_DNA"/>
</dbReference>
<organism evidence="5 6">
    <name type="scientific">Candidatus Lachnoclostridium stercoripullorum</name>
    <dbReference type="NCBI Taxonomy" id="2838635"/>
    <lineage>
        <taxon>Bacteria</taxon>
        <taxon>Bacillati</taxon>
        <taxon>Bacillota</taxon>
        <taxon>Clostridia</taxon>
        <taxon>Lachnospirales</taxon>
        <taxon>Lachnospiraceae</taxon>
    </lineage>
</organism>
<evidence type="ECO:0000256" key="1">
    <source>
        <dbReference type="ARBA" id="ARBA00024353"/>
    </source>
</evidence>
<dbReference type="Proteomes" id="UP000886780">
    <property type="component" value="Unassembled WGS sequence"/>
</dbReference>
<sequence length="115" mass="13455">MTCREAQQMVMPYINHQLSDEELEAFLLHIEECPDCREELEIYFTVDYGIRQLDDDTGAYDIPGALKKSLEQAREHVHCMRVLAVFRYIFGTLSALSLTVTLLLQLRIWWQTGIF</sequence>
<name>A0A9D1W6B5_9FIRM</name>
<reference evidence="5" key="2">
    <citation type="submission" date="2021-04" db="EMBL/GenBank/DDBJ databases">
        <authorList>
            <person name="Gilroy R."/>
        </authorList>
    </citation>
    <scope>NUCLEOTIDE SEQUENCE</scope>
    <source>
        <strain evidence="5">ChiGjej4B4-12881</strain>
    </source>
</reference>
<comment type="similarity">
    <text evidence="1">Belongs to the zinc-associated anti-sigma factor (ZAS) superfamily. Anti-sigma-W factor family.</text>
</comment>
<evidence type="ECO:0000313" key="5">
    <source>
        <dbReference type="EMBL" id="HIX52637.1"/>
    </source>
</evidence>
<comment type="caution">
    <text evidence="5">The sequence shown here is derived from an EMBL/GenBank/DDBJ whole genome shotgun (WGS) entry which is preliminary data.</text>
</comment>
<evidence type="ECO:0000313" key="6">
    <source>
        <dbReference type="Proteomes" id="UP000886780"/>
    </source>
</evidence>
<reference evidence="5" key="1">
    <citation type="journal article" date="2021" name="PeerJ">
        <title>Extensive microbial diversity within the chicken gut microbiome revealed by metagenomics and culture.</title>
        <authorList>
            <person name="Gilroy R."/>
            <person name="Ravi A."/>
            <person name="Getino M."/>
            <person name="Pursley I."/>
            <person name="Horton D.L."/>
            <person name="Alikhan N.F."/>
            <person name="Baker D."/>
            <person name="Gharbi K."/>
            <person name="Hall N."/>
            <person name="Watson M."/>
            <person name="Adriaenssens E.M."/>
            <person name="Foster-Nyarko E."/>
            <person name="Jarju S."/>
            <person name="Secka A."/>
            <person name="Antonio M."/>
            <person name="Oren A."/>
            <person name="Chaudhuri R.R."/>
            <person name="La Ragione R."/>
            <person name="Hildebrand F."/>
            <person name="Pallen M.J."/>
        </authorList>
    </citation>
    <scope>NUCLEOTIDE SEQUENCE</scope>
    <source>
        <strain evidence="5">ChiGjej4B4-12881</strain>
    </source>
</reference>